<dbReference type="InterPro" id="IPR001962">
    <property type="entry name" value="Asn_synthase"/>
</dbReference>
<sequence>MALPGRETRGTPSPAEQPATVGVTRVDELELAAGWVFGRTPAPPVPRTGGARVVLEQVVRESLAVAPTFVGFSGGRDSSLVLAVAAHVARRDGLPLPVPLTLTFPGVEGADESEWQELVLDHLGLPDRVVVPVHDEMRLLGDLARSGLERRGLLFPAVAQADAVRLVHATGGHLLTGEGGDDVLNRRRGTPLHLLRRRLATPALPSRRLLAEAGRALRPVATLPRDRYLAVMPPWLRADAAREAARRLAADDASPLRWDRGVTRLLGSRATQVVLGNLAAVAREHDVTYVHPLLDPRFVGALAHDGGAWGYAGRTDVLRRLAGDLLPDPVLARTSKAWFNATRWGPEEREVARRWDGSGVDPELVDHDELRAAWASPVPPAAAELLLHAAWLGTRGE</sequence>
<dbReference type="AlphaFoldDB" id="A0A0M0F9F0"/>
<dbReference type="GO" id="GO:0004066">
    <property type="term" value="F:asparagine synthase (glutamine-hydrolyzing) activity"/>
    <property type="evidence" value="ECO:0007669"/>
    <property type="project" value="InterPro"/>
</dbReference>
<accession>A0A0M0F9F0</accession>
<dbReference type="PATRIC" id="fig|1350482.3.peg.1654"/>
<dbReference type="GO" id="GO:0006529">
    <property type="term" value="P:asparagine biosynthetic process"/>
    <property type="evidence" value="ECO:0007669"/>
    <property type="project" value="InterPro"/>
</dbReference>
<proteinExistence type="predicted"/>
<dbReference type="Proteomes" id="UP000037387">
    <property type="component" value="Unassembled WGS sequence"/>
</dbReference>
<evidence type="ECO:0000313" key="2">
    <source>
        <dbReference type="EMBL" id="KON74088.1"/>
    </source>
</evidence>
<name>A0A0M0F9F0_CELCE</name>
<evidence type="ECO:0000259" key="1">
    <source>
        <dbReference type="Pfam" id="PF00733"/>
    </source>
</evidence>
<feature type="domain" description="Asparagine synthetase" evidence="1">
    <location>
        <begin position="54"/>
        <end position="376"/>
    </location>
</feature>
<gene>
    <name evidence="2" type="ORF">M768_08260</name>
</gene>
<protein>
    <recommendedName>
        <fullName evidence="1">Asparagine synthetase domain-containing protein</fullName>
    </recommendedName>
</protein>
<evidence type="ECO:0000313" key="3">
    <source>
        <dbReference type="Proteomes" id="UP000037387"/>
    </source>
</evidence>
<dbReference type="SUPFAM" id="SSF52402">
    <property type="entry name" value="Adenine nucleotide alpha hydrolases-like"/>
    <property type="match status" value="1"/>
</dbReference>
<dbReference type="EMBL" id="ATNL01000007">
    <property type="protein sequence ID" value="KON74088.1"/>
    <property type="molecule type" value="Genomic_DNA"/>
</dbReference>
<comment type="caution">
    <text evidence="2">The sequence shown here is derived from an EMBL/GenBank/DDBJ whole genome shotgun (WGS) entry which is preliminary data.</text>
</comment>
<dbReference type="Gene3D" id="3.40.50.620">
    <property type="entry name" value="HUPs"/>
    <property type="match status" value="1"/>
</dbReference>
<organism evidence="2 3">
    <name type="scientific">Cellulosimicrobium cellulans F16</name>
    <dbReference type="NCBI Taxonomy" id="1350482"/>
    <lineage>
        <taxon>Bacteria</taxon>
        <taxon>Bacillati</taxon>
        <taxon>Actinomycetota</taxon>
        <taxon>Actinomycetes</taxon>
        <taxon>Micrococcales</taxon>
        <taxon>Promicromonosporaceae</taxon>
        <taxon>Cellulosimicrobium</taxon>
    </lineage>
</organism>
<dbReference type="InterPro" id="IPR014729">
    <property type="entry name" value="Rossmann-like_a/b/a_fold"/>
</dbReference>
<keyword evidence="3" id="KW-1185">Reference proteome</keyword>
<reference evidence="2 3" key="1">
    <citation type="journal article" date="2015" name="Sci. Rep.">
        <title>Functional and structural properties of a novel cellulosome-like multienzyme complex: efficient glycoside hydrolysis of water-insoluble 7-xylosyl-10-deacetylpaclitaxel.</title>
        <authorList>
            <person name="Dou T.Y."/>
            <person name="Luan H.W."/>
            <person name="Ge G.B."/>
            <person name="Dong M.M."/>
            <person name="Zou H.F."/>
            <person name="He Y.Q."/>
            <person name="Cui P."/>
            <person name="Wang J.Y."/>
            <person name="Hao D.C."/>
            <person name="Yang S.L."/>
            <person name="Yang L."/>
        </authorList>
    </citation>
    <scope>NUCLEOTIDE SEQUENCE [LARGE SCALE GENOMIC DNA]</scope>
    <source>
        <strain evidence="2 3">F16</strain>
    </source>
</reference>
<dbReference type="Pfam" id="PF00733">
    <property type="entry name" value="Asn_synthase"/>
    <property type="match status" value="1"/>
</dbReference>